<reference evidence="1 2" key="1">
    <citation type="submission" date="2019-11" db="EMBL/GenBank/DDBJ databases">
        <title>Type strains purchased from KCTC, JCM and DSMZ.</title>
        <authorList>
            <person name="Lu H."/>
        </authorList>
    </citation>
    <scope>NUCLEOTIDE SEQUENCE [LARGE SCALE GENOMIC DNA]</scope>
    <source>
        <strain evidence="1 2">DSM 103461</strain>
    </source>
</reference>
<keyword evidence="2" id="KW-1185">Reference proteome</keyword>
<comment type="caution">
    <text evidence="1">The sequence shown here is derived from an EMBL/GenBank/DDBJ whole genome shotgun (WGS) entry which is preliminary data.</text>
</comment>
<accession>A0ABW9STI2</accession>
<organism evidence="1 2">
    <name type="scientific">Pseudoduganella danionis</name>
    <dbReference type="NCBI Taxonomy" id="1890295"/>
    <lineage>
        <taxon>Bacteria</taxon>
        <taxon>Pseudomonadati</taxon>
        <taxon>Pseudomonadota</taxon>
        <taxon>Betaproteobacteria</taxon>
        <taxon>Burkholderiales</taxon>
        <taxon>Oxalobacteraceae</taxon>
        <taxon>Telluria group</taxon>
        <taxon>Pseudoduganella</taxon>
    </lineage>
</organism>
<dbReference type="EMBL" id="WNKW01000006">
    <property type="protein sequence ID" value="MTW34879.1"/>
    <property type="molecule type" value="Genomic_DNA"/>
</dbReference>
<name>A0ABW9STI2_9BURK</name>
<evidence type="ECO:0000313" key="2">
    <source>
        <dbReference type="Proteomes" id="UP000735592"/>
    </source>
</evidence>
<evidence type="ECO:0000313" key="1">
    <source>
        <dbReference type="EMBL" id="MTW34879.1"/>
    </source>
</evidence>
<protein>
    <recommendedName>
        <fullName evidence="3">DUF1488 family protein</fullName>
    </recommendedName>
</protein>
<evidence type="ECO:0008006" key="3">
    <source>
        <dbReference type="Google" id="ProtNLM"/>
    </source>
</evidence>
<proteinExistence type="predicted"/>
<sequence>MARPSAYSTFDEKFVLFDEETDLPIPNTEYAIRRANGNLEYGITDARGQTHLLAATVAAESVDIYA</sequence>
<gene>
    <name evidence="1" type="ORF">GM655_18930</name>
</gene>
<dbReference type="Proteomes" id="UP000735592">
    <property type="component" value="Unassembled WGS sequence"/>
</dbReference>